<name>A0A0J7NBI3_LASNI</name>
<evidence type="ECO:0000313" key="3">
    <source>
        <dbReference type="Proteomes" id="UP000036403"/>
    </source>
</evidence>
<feature type="region of interest" description="Disordered" evidence="1">
    <location>
        <begin position="1"/>
        <end position="36"/>
    </location>
</feature>
<evidence type="ECO:0000256" key="1">
    <source>
        <dbReference type="SAM" id="MobiDB-lite"/>
    </source>
</evidence>
<feature type="region of interest" description="Disordered" evidence="1">
    <location>
        <begin position="57"/>
        <end position="107"/>
    </location>
</feature>
<gene>
    <name evidence="2" type="ORF">RF55_10321</name>
</gene>
<dbReference type="AlphaFoldDB" id="A0A0J7NBI3"/>
<comment type="caution">
    <text evidence="2">The sequence shown here is derived from an EMBL/GenBank/DDBJ whole genome shotgun (WGS) entry which is preliminary data.</text>
</comment>
<feature type="compositionally biased region" description="Basic and acidic residues" evidence="1">
    <location>
        <begin position="57"/>
        <end position="75"/>
    </location>
</feature>
<dbReference type="Proteomes" id="UP000036403">
    <property type="component" value="Unassembled WGS sequence"/>
</dbReference>
<reference evidence="2 3" key="1">
    <citation type="submission" date="2015-04" db="EMBL/GenBank/DDBJ databases">
        <title>Lasius niger genome sequencing.</title>
        <authorList>
            <person name="Konorov E.A."/>
            <person name="Nikitin M.A."/>
            <person name="Kirill M.V."/>
            <person name="Chang P."/>
        </authorList>
    </citation>
    <scope>NUCLEOTIDE SEQUENCE [LARGE SCALE GENOMIC DNA]</scope>
    <source>
        <tissue evidence="2">Whole</tissue>
    </source>
</reference>
<dbReference type="PaxDb" id="67767-A0A0J7NBI3"/>
<keyword evidence="3" id="KW-1185">Reference proteome</keyword>
<organism evidence="2 3">
    <name type="scientific">Lasius niger</name>
    <name type="common">Black garden ant</name>
    <dbReference type="NCBI Taxonomy" id="67767"/>
    <lineage>
        <taxon>Eukaryota</taxon>
        <taxon>Metazoa</taxon>
        <taxon>Ecdysozoa</taxon>
        <taxon>Arthropoda</taxon>
        <taxon>Hexapoda</taxon>
        <taxon>Insecta</taxon>
        <taxon>Pterygota</taxon>
        <taxon>Neoptera</taxon>
        <taxon>Endopterygota</taxon>
        <taxon>Hymenoptera</taxon>
        <taxon>Apocrita</taxon>
        <taxon>Aculeata</taxon>
        <taxon>Formicoidea</taxon>
        <taxon>Formicidae</taxon>
        <taxon>Formicinae</taxon>
        <taxon>Lasius</taxon>
        <taxon>Lasius</taxon>
    </lineage>
</organism>
<proteinExistence type="predicted"/>
<accession>A0A0J7NBI3</accession>
<feature type="compositionally biased region" description="Basic and acidic residues" evidence="1">
    <location>
        <begin position="1"/>
        <end position="16"/>
    </location>
</feature>
<evidence type="ECO:0000313" key="2">
    <source>
        <dbReference type="EMBL" id="KMQ89975.1"/>
    </source>
</evidence>
<sequence>MKRELRREVELGKSEEGSSGPSRNIEKPLPQRIPKPKLKVISNIQVAPPKIVEKKVGFMKHSSDGNKTDSSRQDWSEVVNRKSKNVGRENKRNLATPPPHETKIKRV</sequence>
<protein>
    <submittedName>
        <fullName evidence="2">Uncharacterized protein</fullName>
    </submittedName>
</protein>
<dbReference type="EMBL" id="LBMM01007162">
    <property type="protein sequence ID" value="KMQ89975.1"/>
    <property type="molecule type" value="Genomic_DNA"/>
</dbReference>